<name>A0A1G6M0G9_NIADE</name>
<sequence length="72" mass="8347">MYYYKLVVQPRHVNNNLSYIFLHASEKELSPSANDYLSELVNRKFTNGSFAYLIAISVETFNELKQTVLEIA</sequence>
<dbReference type="AlphaFoldDB" id="A0A1G6M0G9"/>
<keyword evidence="2" id="KW-1185">Reference proteome</keyword>
<organism evidence="1 2">
    <name type="scientific">Niabella drilacis (strain DSM 25811 / CCM 8410 / CCUG 62505 / LMG 26954 / E90)</name>
    <dbReference type="NCBI Taxonomy" id="1285928"/>
    <lineage>
        <taxon>Bacteria</taxon>
        <taxon>Pseudomonadati</taxon>
        <taxon>Bacteroidota</taxon>
        <taxon>Chitinophagia</taxon>
        <taxon>Chitinophagales</taxon>
        <taxon>Chitinophagaceae</taxon>
        <taxon>Niabella</taxon>
    </lineage>
</organism>
<reference evidence="2" key="1">
    <citation type="submission" date="2016-10" db="EMBL/GenBank/DDBJ databases">
        <authorList>
            <person name="Varghese N."/>
            <person name="Submissions S."/>
        </authorList>
    </citation>
    <scope>NUCLEOTIDE SEQUENCE [LARGE SCALE GENOMIC DNA]</scope>
    <source>
        <strain evidence="2">DSM 25811 / CCM 8410 / LMG 26954 / E90</strain>
    </source>
</reference>
<dbReference type="OrthoDB" id="9867028at2"/>
<accession>A0A1G6M0G9</accession>
<dbReference type="RefSeq" id="WP_090389101.1">
    <property type="nucleotide sequence ID" value="NZ_FMZO01000002.1"/>
</dbReference>
<protein>
    <submittedName>
        <fullName evidence="1">Uncharacterized protein</fullName>
    </submittedName>
</protein>
<gene>
    <name evidence="1" type="ORF">SAMN04487894_102502</name>
</gene>
<dbReference type="EMBL" id="FMZO01000002">
    <property type="protein sequence ID" value="SDC48446.1"/>
    <property type="molecule type" value="Genomic_DNA"/>
</dbReference>
<evidence type="ECO:0000313" key="2">
    <source>
        <dbReference type="Proteomes" id="UP000198757"/>
    </source>
</evidence>
<proteinExistence type="predicted"/>
<evidence type="ECO:0000313" key="1">
    <source>
        <dbReference type="EMBL" id="SDC48446.1"/>
    </source>
</evidence>
<dbReference type="Proteomes" id="UP000198757">
    <property type="component" value="Unassembled WGS sequence"/>
</dbReference>